<dbReference type="FunFam" id="1.20.1250.20:FF:000134">
    <property type="entry name" value="MFS sugar transporter protein"/>
    <property type="match status" value="1"/>
</dbReference>
<dbReference type="Proteomes" id="UP000799118">
    <property type="component" value="Unassembled WGS sequence"/>
</dbReference>
<keyword evidence="6 7" id="KW-0472">Membrane</keyword>
<gene>
    <name evidence="9" type="ORF">BT96DRAFT_715775</name>
</gene>
<evidence type="ECO:0000313" key="9">
    <source>
        <dbReference type="EMBL" id="KAE9398919.1"/>
    </source>
</evidence>
<evidence type="ECO:0000256" key="3">
    <source>
        <dbReference type="ARBA" id="ARBA00022448"/>
    </source>
</evidence>
<dbReference type="InterPro" id="IPR005829">
    <property type="entry name" value="Sugar_transporter_CS"/>
</dbReference>
<dbReference type="EMBL" id="ML769476">
    <property type="protein sequence ID" value="KAE9398919.1"/>
    <property type="molecule type" value="Genomic_DNA"/>
</dbReference>
<dbReference type="InterPro" id="IPR005828">
    <property type="entry name" value="MFS_sugar_transport-like"/>
</dbReference>
<evidence type="ECO:0000313" key="10">
    <source>
        <dbReference type="Proteomes" id="UP000799118"/>
    </source>
</evidence>
<feature type="transmembrane region" description="Helical" evidence="7">
    <location>
        <begin position="178"/>
        <end position="196"/>
    </location>
</feature>
<comment type="similarity">
    <text evidence="2">Belongs to the major facilitator superfamily. Sugar transporter (TC 2.A.1.1) family.</text>
</comment>
<feature type="transmembrane region" description="Helical" evidence="7">
    <location>
        <begin position="389"/>
        <end position="410"/>
    </location>
</feature>
<feature type="transmembrane region" description="Helical" evidence="7">
    <location>
        <begin position="325"/>
        <end position="349"/>
    </location>
</feature>
<dbReference type="PANTHER" id="PTHR48022">
    <property type="entry name" value="PLASTIDIC GLUCOSE TRANSPORTER 4"/>
    <property type="match status" value="1"/>
</dbReference>
<reference evidence="9" key="1">
    <citation type="journal article" date="2019" name="Environ. Microbiol.">
        <title>Fungal ecological strategies reflected in gene transcription - a case study of two litter decomposers.</title>
        <authorList>
            <person name="Barbi F."/>
            <person name="Kohler A."/>
            <person name="Barry K."/>
            <person name="Baskaran P."/>
            <person name="Daum C."/>
            <person name="Fauchery L."/>
            <person name="Ihrmark K."/>
            <person name="Kuo A."/>
            <person name="LaButti K."/>
            <person name="Lipzen A."/>
            <person name="Morin E."/>
            <person name="Grigoriev I.V."/>
            <person name="Henrissat B."/>
            <person name="Lindahl B."/>
            <person name="Martin F."/>
        </authorList>
    </citation>
    <scope>NUCLEOTIDE SEQUENCE</scope>
    <source>
        <strain evidence="9">JB14</strain>
    </source>
</reference>
<feature type="domain" description="Major facilitator superfamily (MFS) profile" evidence="8">
    <location>
        <begin position="42"/>
        <end position="479"/>
    </location>
</feature>
<feature type="transmembrane region" description="Helical" evidence="7">
    <location>
        <begin position="457"/>
        <end position="476"/>
    </location>
</feature>
<name>A0A6A4HK64_9AGAR</name>
<dbReference type="PROSITE" id="PS50850">
    <property type="entry name" value="MFS"/>
    <property type="match status" value="1"/>
</dbReference>
<accession>A0A6A4HK64</accession>
<dbReference type="InterPro" id="IPR050360">
    <property type="entry name" value="MFS_Sugar_Transporters"/>
</dbReference>
<feature type="transmembrane region" description="Helical" evidence="7">
    <location>
        <begin position="137"/>
        <end position="157"/>
    </location>
</feature>
<dbReference type="PROSITE" id="PS00216">
    <property type="entry name" value="SUGAR_TRANSPORT_1"/>
    <property type="match status" value="1"/>
</dbReference>
<feature type="transmembrane region" description="Helical" evidence="7">
    <location>
        <begin position="110"/>
        <end position="131"/>
    </location>
</feature>
<feature type="transmembrane region" description="Helical" evidence="7">
    <location>
        <begin position="41"/>
        <end position="61"/>
    </location>
</feature>
<dbReference type="PANTHER" id="PTHR48022:SF52">
    <property type="entry name" value="SUGAR TRANSPORTER, PUTATIVE-RELATED"/>
    <property type="match status" value="1"/>
</dbReference>
<dbReference type="InterPro" id="IPR036259">
    <property type="entry name" value="MFS_trans_sf"/>
</dbReference>
<dbReference type="GO" id="GO:0016020">
    <property type="term" value="C:membrane"/>
    <property type="evidence" value="ECO:0007669"/>
    <property type="project" value="UniProtKB-SubCell"/>
</dbReference>
<comment type="subcellular location">
    <subcellularLocation>
        <location evidence="1">Membrane</location>
        <topology evidence="1">Multi-pass membrane protein</topology>
    </subcellularLocation>
</comment>
<sequence>MALSFIVMAIPFSTMQDKTAYWKNNTHRDWWRDRGLRMNTAWVVLLYLGGFLTGYDSGLLTGLQAMPQWNKAFNNPSGTRLGFITASLYIGQILPSFIIPWLCDTYGRKVVILCGSIGCVVGAITACFAQTETMFIAGRVIIGVFCVAPFISCTCLINELVHPRLRGISSGLSMTSYSLGKVIAAWLTFGCIYWDSDWSWRLPTLFEASGPVILIIAMIFCPESPRFLVSKGRDEEALRILAKYHANGEREDELVQQECREISMYIQRDRANSIGSWRSLVATSGNRHRMMIMCISASGYAFTGVSLITLYLAPMVRSAGITNSAQIAIINGALSLFNLLFCFVGGLCVDRVGRRSLFLISTTGIFVTYVMIIGLAAEFSRSANPSIGIAFVVVLFLCCGTYDIAWVALDQCYSAEVLTFSIRGKALSFKNAMRTVCLAVGGFVNPIGLGALQWKFYFVYLIAQAIYLFLIWWLFLETKGRTIEQVSMLFEPEEPVLPRVLITNSLSTKNQANQVGNDD</sequence>
<dbReference type="OrthoDB" id="6133115at2759"/>
<evidence type="ECO:0000259" key="8">
    <source>
        <dbReference type="PROSITE" id="PS50850"/>
    </source>
</evidence>
<proteinExistence type="inferred from homology"/>
<evidence type="ECO:0000256" key="6">
    <source>
        <dbReference type="ARBA" id="ARBA00023136"/>
    </source>
</evidence>
<keyword evidence="3" id="KW-0813">Transport</keyword>
<evidence type="ECO:0000256" key="1">
    <source>
        <dbReference type="ARBA" id="ARBA00004141"/>
    </source>
</evidence>
<dbReference type="GO" id="GO:0005351">
    <property type="term" value="F:carbohydrate:proton symporter activity"/>
    <property type="evidence" value="ECO:0007669"/>
    <property type="project" value="TreeGrafter"/>
</dbReference>
<organism evidence="9 10">
    <name type="scientific">Gymnopus androsaceus JB14</name>
    <dbReference type="NCBI Taxonomy" id="1447944"/>
    <lineage>
        <taxon>Eukaryota</taxon>
        <taxon>Fungi</taxon>
        <taxon>Dikarya</taxon>
        <taxon>Basidiomycota</taxon>
        <taxon>Agaricomycotina</taxon>
        <taxon>Agaricomycetes</taxon>
        <taxon>Agaricomycetidae</taxon>
        <taxon>Agaricales</taxon>
        <taxon>Marasmiineae</taxon>
        <taxon>Omphalotaceae</taxon>
        <taxon>Gymnopus</taxon>
    </lineage>
</organism>
<dbReference type="Gene3D" id="1.20.1250.20">
    <property type="entry name" value="MFS general substrate transporter like domains"/>
    <property type="match status" value="1"/>
</dbReference>
<feature type="transmembrane region" description="Helical" evidence="7">
    <location>
        <begin position="202"/>
        <end position="221"/>
    </location>
</feature>
<dbReference type="InterPro" id="IPR020846">
    <property type="entry name" value="MFS_dom"/>
</dbReference>
<keyword evidence="10" id="KW-1185">Reference proteome</keyword>
<feature type="transmembrane region" description="Helical" evidence="7">
    <location>
        <begin position="356"/>
        <end position="377"/>
    </location>
</feature>
<keyword evidence="4 7" id="KW-0812">Transmembrane</keyword>
<evidence type="ECO:0000256" key="5">
    <source>
        <dbReference type="ARBA" id="ARBA00022989"/>
    </source>
</evidence>
<dbReference type="Pfam" id="PF00083">
    <property type="entry name" value="Sugar_tr"/>
    <property type="match status" value="1"/>
</dbReference>
<evidence type="ECO:0000256" key="2">
    <source>
        <dbReference type="ARBA" id="ARBA00010992"/>
    </source>
</evidence>
<evidence type="ECO:0000256" key="7">
    <source>
        <dbReference type="SAM" id="Phobius"/>
    </source>
</evidence>
<feature type="transmembrane region" description="Helical" evidence="7">
    <location>
        <begin position="290"/>
        <end position="313"/>
    </location>
</feature>
<dbReference type="SUPFAM" id="SSF103473">
    <property type="entry name" value="MFS general substrate transporter"/>
    <property type="match status" value="1"/>
</dbReference>
<feature type="transmembrane region" description="Helical" evidence="7">
    <location>
        <begin position="81"/>
        <end position="103"/>
    </location>
</feature>
<feature type="transmembrane region" description="Helical" evidence="7">
    <location>
        <begin position="431"/>
        <end position="451"/>
    </location>
</feature>
<dbReference type="AlphaFoldDB" id="A0A6A4HK64"/>
<keyword evidence="5 7" id="KW-1133">Transmembrane helix</keyword>
<evidence type="ECO:0000256" key="4">
    <source>
        <dbReference type="ARBA" id="ARBA00022692"/>
    </source>
</evidence>
<protein>
    <submittedName>
        <fullName evidence="9">MFS general substrate transporter</fullName>
    </submittedName>
</protein>